<evidence type="ECO:0000256" key="1">
    <source>
        <dbReference type="SAM" id="Phobius"/>
    </source>
</evidence>
<dbReference type="Proteomes" id="UP000663870">
    <property type="component" value="Unassembled WGS sequence"/>
</dbReference>
<dbReference type="EMBL" id="CAJNOH010000067">
    <property type="protein sequence ID" value="CAF0831806.1"/>
    <property type="molecule type" value="Genomic_DNA"/>
</dbReference>
<dbReference type="InterPro" id="IPR036610">
    <property type="entry name" value="PEBP-like_sf"/>
</dbReference>
<dbReference type="EMBL" id="CAJNOL010002605">
    <property type="protein sequence ID" value="CAF1515630.1"/>
    <property type="molecule type" value="Genomic_DNA"/>
</dbReference>
<keyword evidence="5" id="KW-1185">Reference proteome</keyword>
<proteinExistence type="predicted"/>
<name>A0A815UFW2_9BILA</name>
<evidence type="ECO:0000313" key="5">
    <source>
        <dbReference type="Proteomes" id="UP000663870"/>
    </source>
</evidence>
<evidence type="ECO:0000313" key="4">
    <source>
        <dbReference type="EMBL" id="CAF1515630.1"/>
    </source>
</evidence>
<reference evidence="4" key="1">
    <citation type="submission" date="2021-02" db="EMBL/GenBank/DDBJ databases">
        <authorList>
            <person name="Nowell W R."/>
        </authorList>
    </citation>
    <scope>NUCLEOTIDE SEQUENCE</scope>
</reference>
<dbReference type="EMBL" id="CAJNOO010001033">
    <property type="protein sequence ID" value="CAF1082955.1"/>
    <property type="molecule type" value="Genomic_DNA"/>
</dbReference>
<gene>
    <name evidence="4" type="ORF">JXQ802_LOCUS41260</name>
    <name evidence="2" type="ORF">PYM288_LOCUS6123</name>
    <name evidence="3" type="ORF">RFH988_LOCUS18393</name>
</gene>
<dbReference type="AlphaFoldDB" id="A0A815UFW2"/>
<dbReference type="OrthoDB" id="10045098at2759"/>
<protein>
    <submittedName>
        <fullName evidence="4">Uncharacterized protein</fullName>
    </submittedName>
</protein>
<feature type="transmembrane region" description="Helical" evidence="1">
    <location>
        <begin position="71"/>
        <end position="94"/>
    </location>
</feature>
<keyword evidence="1" id="KW-0812">Transmembrane</keyword>
<evidence type="ECO:0000313" key="2">
    <source>
        <dbReference type="EMBL" id="CAF0831806.1"/>
    </source>
</evidence>
<evidence type="ECO:0000313" key="3">
    <source>
        <dbReference type="EMBL" id="CAF1082955.1"/>
    </source>
</evidence>
<comment type="caution">
    <text evidence="4">The sequence shown here is derived from an EMBL/GenBank/DDBJ whole genome shotgun (WGS) entry which is preliminary data.</text>
</comment>
<dbReference type="Gene3D" id="3.90.280.10">
    <property type="entry name" value="PEBP-like"/>
    <property type="match status" value="1"/>
</dbReference>
<dbReference type="Proteomes" id="UP000663882">
    <property type="component" value="Unassembled WGS sequence"/>
</dbReference>
<keyword evidence="1" id="KW-1133">Transmembrane helix</keyword>
<dbReference type="Proteomes" id="UP000663854">
    <property type="component" value="Unassembled WGS sequence"/>
</dbReference>
<organism evidence="4 5">
    <name type="scientific">Rotaria sordida</name>
    <dbReference type="NCBI Taxonomy" id="392033"/>
    <lineage>
        <taxon>Eukaryota</taxon>
        <taxon>Metazoa</taxon>
        <taxon>Spiralia</taxon>
        <taxon>Gnathifera</taxon>
        <taxon>Rotifera</taxon>
        <taxon>Eurotatoria</taxon>
        <taxon>Bdelloidea</taxon>
        <taxon>Philodinida</taxon>
        <taxon>Philodinidae</taxon>
        <taxon>Rotaria</taxon>
    </lineage>
</organism>
<keyword evidence="1" id="KW-0472">Membrane</keyword>
<sequence>MISFTDNHFKRLSMISSVPSSSKDSVDSQLSIKLSRSKSKLDSIGYHIEKNYRETSLNEQSKEKTYCSGQLLFSGPLILCIILLISGILLFIIVGQKSNKYRKKEKTRIEYRNSFNSTDNDSYIPILCPFSKPEKSIQTEFALSELNCARHRSSLIHMYYLNNSYPINPGEKLIINNVIKPPTVQLNFEFLSKLNSNSFVLILIDPIHISTDFDSVVLHWIRYFSSSLDDEHDICHYKFIQATSNFHQQKIVLLYATNSSKMMIRAKTICNRMTDWFQLTDYVMFIKLKLIGATHFLLRLSGQTYENGA</sequence>
<accession>A0A815UFW2</accession>